<evidence type="ECO:0000313" key="1">
    <source>
        <dbReference type="EnsemblMetazoa" id="CJA33046.1"/>
    </source>
</evidence>
<evidence type="ECO:0000313" key="2">
    <source>
        <dbReference type="Proteomes" id="UP000005237"/>
    </source>
</evidence>
<name>A0A8R1EDX7_CAEJA</name>
<dbReference type="GO" id="GO:0031416">
    <property type="term" value="C:NatB complex"/>
    <property type="evidence" value="ECO:0007669"/>
    <property type="project" value="TreeGrafter"/>
</dbReference>
<dbReference type="AlphaFoldDB" id="A0A8R1EDX7"/>
<dbReference type="PANTHER" id="PTHR22767:SF3">
    <property type="entry name" value="N-ALPHA-ACETYLTRANSFERASE 25, NATB AUXILIARY SUBUNIT"/>
    <property type="match status" value="1"/>
</dbReference>
<protein>
    <recommendedName>
        <fullName evidence="3">N-terminal acetyltransferase B complex subunit NAA25 homolog</fullName>
    </recommendedName>
</protein>
<reference evidence="1" key="2">
    <citation type="submission" date="2022-06" db="UniProtKB">
        <authorList>
            <consortium name="EnsemblMetazoa"/>
        </authorList>
    </citation>
    <scope>IDENTIFICATION</scope>
    <source>
        <strain evidence="1">DF5081</strain>
    </source>
</reference>
<dbReference type="PANTHER" id="PTHR22767">
    <property type="entry name" value="N-TERMINAL ACETYLTRANSFERASE-RELATED"/>
    <property type="match status" value="1"/>
</dbReference>
<sequence length="211" mass="24291">VLKALALIRLERLAEAMEIIDALDVAGVKHDDLTLQAFVHCYRDSNQTARIVTLYERAIIVDPSEHNLTMLFMAYTRERMYKEQQKIGLRLFKDVGNVPYYLWSVMSLVMQANENPELGKKMLLPLAEKMFKTQIEKTGYTEGSAAEYELQLLILEGQEKWAECAEFMEKPHATKLPLAPYNLVEKGIEYLTRNEQWEKVDEVGTNALADM</sequence>
<keyword evidence="2" id="KW-1185">Reference proteome</keyword>
<dbReference type="Proteomes" id="UP000005237">
    <property type="component" value="Unassembled WGS sequence"/>
</dbReference>
<organism evidence="1 2">
    <name type="scientific">Caenorhabditis japonica</name>
    <dbReference type="NCBI Taxonomy" id="281687"/>
    <lineage>
        <taxon>Eukaryota</taxon>
        <taxon>Metazoa</taxon>
        <taxon>Ecdysozoa</taxon>
        <taxon>Nematoda</taxon>
        <taxon>Chromadorea</taxon>
        <taxon>Rhabditida</taxon>
        <taxon>Rhabditina</taxon>
        <taxon>Rhabditomorpha</taxon>
        <taxon>Rhabditoidea</taxon>
        <taxon>Rhabditidae</taxon>
        <taxon>Peloderinae</taxon>
        <taxon>Caenorhabditis</taxon>
    </lineage>
</organism>
<evidence type="ECO:0008006" key="3">
    <source>
        <dbReference type="Google" id="ProtNLM"/>
    </source>
</evidence>
<dbReference type="EnsemblMetazoa" id="CJA33046.1">
    <property type="protein sequence ID" value="CJA33046.1"/>
    <property type="gene ID" value="WBGene00208893"/>
</dbReference>
<dbReference type="Gene3D" id="1.25.40.1040">
    <property type="match status" value="1"/>
</dbReference>
<proteinExistence type="predicted"/>
<reference evidence="2" key="1">
    <citation type="submission" date="2010-08" db="EMBL/GenBank/DDBJ databases">
        <authorList>
            <consortium name="Caenorhabditis japonica Sequencing Consortium"/>
            <person name="Wilson R.K."/>
        </authorList>
    </citation>
    <scope>NUCLEOTIDE SEQUENCE [LARGE SCALE GENOMIC DNA]</scope>
    <source>
        <strain evidence="2">DF5081</strain>
    </source>
</reference>
<accession>A0A8R1EDX7</accession>